<comment type="caution">
    <text evidence="1">The sequence shown here is derived from an EMBL/GenBank/DDBJ whole genome shotgun (WGS) entry which is preliminary data.</text>
</comment>
<dbReference type="RefSeq" id="WP_174722095.1">
    <property type="nucleotide sequence ID" value="NZ_JAWHZD010000024.1"/>
</dbReference>
<name>A0AAW8XW06_9ENTR</name>
<evidence type="ECO:0000313" key="1">
    <source>
        <dbReference type="EMBL" id="MDV0844405.1"/>
    </source>
</evidence>
<sequence length="58" mass="6257">MAQQNVFLLRLRVMREMAADTDSVISAVTAELPVGFPEHISKAIFSGLSAQAAKLLRG</sequence>
<proteinExistence type="predicted"/>
<evidence type="ECO:0000313" key="2">
    <source>
        <dbReference type="Proteomes" id="UP001284547"/>
    </source>
</evidence>
<organism evidence="1 2">
    <name type="scientific">Klebsiella quasipneumoniae subsp. quasipneumoniae</name>
    <dbReference type="NCBI Taxonomy" id="1667327"/>
    <lineage>
        <taxon>Bacteria</taxon>
        <taxon>Pseudomonadati</taxon>
        <taxon>Pseudomonadota</taxon>
        <taxon>Gammaproteobacteria</taxon>
        <taxon>Enterobacterales</taxon>
        <taxon>Enterobacteriaceae</taxon>
        <taxon>Klebsiella/Raoultella group</taxon>
        <taxon>Klebsiella</taxon>
        <taxon>Klebsiella pneumoniae complex</taxon>
    </lineage>
</organism>
<dbReference type="Proteomes" id="UP001284547">
    <property type="component" value="Unassembled WGS sequence"/>
</dbReference>
<protein>
    <submittedName>
        <fullName evidence="1">Uncharacterized protein</fullName>
    </submittedName>
</protein>
<reference evidence="1" key="1">
    <citation type="submission" date="2023-10" db="EMBL/GenBank/DDBJ databases">
        <title>Surveillance and assessment of the effects of hospital wastewater treatment on clearance of pathogenic bacterial and antimicrobial resistance genes.</title>
        <authorList>
            <person name="Wu Y."/>
        </authorList>
    </citation>
    <scope>NUCLEOTIDE SEQUENCE</scope>
    <source>
        <strain evidence="1">23-M-SRM-33-1</strain>
    </source>
</reference>
<dbReference type="EMBL" id="JAWHZD010000024">
    <property type="protein sequence ID" value="MDV0844405.1"/>
    <property type="molecule type" value="Genomic_DNA"/>
</dbReference>
<accession>A0AAW8XW06</accession>
<gene>
    <name evidence="1" type="ORF">RZP41_24640</name>
</gene>
<dbReference type="AlphaFoldDB" id="A0AAW8XW06"/>